<comment type="caution">
    <text evidence="1">The sequence shown here is derived from an EMBL/GenBank/DDBJ whole genome shotgun (WGS) entry which is preliminary data.</text>
</comment>
<dbReference type="Proteomes" id="UP001054945">
    <property type="component" value="Unassembled WGS sequence"/>
</dbReference>
<protein>
    <submittedName>
        <fullName evidence="1">Uncharacterized protein</fullName>
    </submittedName>
</protein>
<name>A0AAV4T3Z7_CAEEX</name>
<dbReference type="EMBL" id="BPLR01010465">
    <property type="protein sequence ID" value="GIY39455.1"/>
    <property type="molecule type" value="Genomic_DNA"/>
</dbReference>
<reference evidence="1 2" key="1">
    <citation type="submission" date="2021-06" db="EMBL/GenBank/DDBJ databases">
        <title>Caerostris extrusa draft genome.</title>
        <authorList>
            <person name="Kono N."/>
            <person name="Arakawa K."/>
        </authorList>
    </citation>
    <scope>NUCLEOTIDE SEQUENCE [LARGE SCALE GENOMIC DNA]</scope>
</reference>
<keyword evidence="2" id="KW-1185">Reference proteome</keyword>
<sequence>MVSFQCPISGQDHTFFLSLPRSAHWLSLDTFVRDHCCPSGISSPQDSFPGEKWSMMSPASGFVDHDSLLSEILDQCRVDYLYSMCSSSLHLTSLRNMGPLNEV</sequence>
<dbReference type="AlphaFoldDB" id="A0AAV4T3Z7"/>
<evidence type="ECO:0000313" key="1">
    <source>
        <dbReference type="EMBL" id="GIY39455.1"/>
    </source>
</evidence>
<organism evidence="1 2">
    <name type="scientific">Caerostris extrusa</name>
    <name type="common">Bark spider</name>
    <name type="synonym">Caerostris bankana</name>
    <dbReference type="NCBI Taxonomy" id="172846"/>
    <lineage>
        <taxon>Eukaryota</taxon>
        <taxon>Metazoa</taxon>
        <taxon>Ecdysozoa</taxon>
        <taxon>Arthropoda</taxon>
        <taxon>Chelicerata</taxon>
        <taxon>Arachnida</taxon>
        <taxon>Araneae</taxon>
        <taxon>Araneomorphae</taxon>
        <taxon>Entelegynae</taxon>
        <taxon>Araneoidea</taxon>
        <taxon>Araneidae</taxon>
        <taxon>Caerostris</taxon>
    </lineage>
</organism>
<accession>A0AAV4T3Z7</accession>
<evidence type="ECO:0000313" key="2">
    <source>
        <dbReference type="Proteomes" id="UP001054945"/>
    </source>
</evidence>
<gene>
    <name evidence="1" type="ORF">CEXT_472621</name>
</gene>
<proteinExistence type="predicted"/>